<comment type="caution">
    <text evidence="1">The sequence shown here is derived from an EMBL/GenBank/DDBJ whole genome shotgun (WGS) entry which is preliminary data.</text>
</comment>
<dbReference type="Proteomes" id="UP000256919">
    <property type="component" value="Unassembled WGS sequence"/>
</dbReference>
<protein>
    <submittedName>
        <fullName evidence="1">SIR2-like protein</fullName>
    </submittedName>
</protein>
<dbReference type="EMBL" id="QREI01000001">
    <property type="protein sequence ID" value="REE27253.1"/>
    <property type="molecule type" value="Genomic_DNA"/>
</dbReference>
<sequence length="389" mass="45970">MKKLTVLLGAGFSFPAGMPLANDIRTRFDRDQKSKLLRMGSGEWMWEDEKDATTIHNGLLGVEQLAYSYILDEIIKTYNREVDDFDNYEVFFAFIMNKFNDMDWFKEVYKRAKTTLIADKPYLIGEPEAHAPYLYLFERDPYLEQLSQIINHLISDLLFVNSNKIDEAFREYQIFLEYIKQFDQVDIYTLNHDVLLEGLLQREGLNYSRGFTTTNSEIQYEDQPLKVFQNEFSEKIRIHKLHGSLDYFRFEHFEDRGKMFLQHTGKYNYFTTNSYRAKHYATRIDPKTKKVIQDMNFDITPKFITGTNKTDIIDNDIMYSQLLQNFKDSIGAAQTILISGYSYGDEHVNNELKKRKDLNIFNQNPFVDYPFEAATNRNLNNLDDLLEFI</sequence>
<keyword evidence="2" id="KW-1185">Reference proteome</keyword>
<evidence type="ECO:0000313" key="1">
    <source>
        <dbReference type="EMBL" id="REE27253.1"/>
    </source>
</evidence>
<dbReference type="AlphaFoldDB" id="A0A3D9N575"/>
<name>A0A3D9N575_9FLAO</name>
<evidence type="ECO:0000313" key="2">
    <source>
        <dbReference type="Proteomes" id="UP000256919"/>
    </source>
</evidence>
<organism evidence="1 2">
    <name type="scientific">Winogradskyella pacifica</name>
    <dbReference type="NCBI Taxonomy" id="664642"/>
    <lineage>
        <taxon>Bacteria</taxon>
        <taxon>Pseudomonadati</taxon>
        <taxon>Bacteroidota</taxon>
        <taxon>Flavobacteriia</taxon>
        <taxon>Flavobacteriales</taxon>
        <taxon>Flavobacteriaceae</taxon>
        <taxon>Winogradskyella</taxon>
    </lineage>
</organism>
<reference evidence="1 2" key="1">
    <citation type="submission" date="2018-07" db="EMBL/GenBank/DDBJ databases">
        <title>Genomic Encyclopedia of Type Strains, Phase III (KMG-III): the genomes of soil and plant-associated and newly described type strains.</title>
        <authorList>
            <person name="Whitman W."/>
        </authorList>
    </citation>
    <scope>NUCLEOTIDE SEQUENCE [LARGE SCALE GENOMIC DNA]</scope>
    <source>
        <strain evidence="1 2">CECT 7948</strain>
    </source>
</reference>
<dbReference type="OrthoDB" id="9808492at2"/>
<gene>
    <name evidence="1" type="ORF">DFQ09_10181</name>
</gene>
<dbReference type="RefSeq" id="WP_115807620.1">
    <property type="nucleotide sequence ID" value="NZ_QREI01000001.1"/>
</dbReference>
<accession>A0A3D9N575</accession>
<dbReference type="Pfam" id="PF13289">
    <property type="entry name" value="SIR2_2"/>
    <property type="match status" value="1"/>
</dbReference>
<proteinExistence type="predicted"/>